<reference evidence="3" key="1">
    <citation type="submission" date="2018-05" db="EMBL/GenBank/DDBJ databases">
        <authorList>
            <person name="Lanie J.A."/>
            <person name="Ng W.-L."/>
            <person name="Kazmierczak K.M."/>
            <person name="Andrzejewski T.M."/>
            <person name="Davidsen T.M."/>
            <person name="Wayne K.J."/>
            <person name="Tettelin H."/>
            <person name="Glass J.I."/>
            <person name="Rusch D."/>
            <person name="Podicherti R."/>
            <person name="Tsui H.-C.T."/>
            <person name="Winkler M.E."/>
        </authorList>
    </citation>
    <scope>NUCLEOTIDE SEQUENCE</scope>
</reference>
<evidence type="ECO:0000313" key="3">
    <source>
        <dbReference type="EMBL" id="SVE19355.1"/>
    </source>
</evidence>
<evidence type="ECO:0000256" key="1">
    <source>
        <dbReference type="SAM" id="MobiDB-lite"/>
    </source>
</evidence>
<feature type="compositionally biased region" description="Acidic residues" evidence="1">
    <location>
        <begin position="161"/>
        <end position="173"/>
    </location>
</feature>
<protein>
    <recommendedName>
        <fullName evidence="2">Restriction system protein Mrr-like N-terminal domain-containing protein</fullName>
    </recommendedName>
</protein>
<feature type="domain" description="Restriction system protein Mrr-like N-terminal" evidence="2">
    <location>
        <begin position="42"/>
        <end position="127"/>
    </location>
</feature>
<dbReference type="AlphaFoldDB" id="A0A383BJ37"/>
<dbReference type="InterPro" id="IPR025745">
    <property type="entry name" value="Mrr-like_N_dom"/>
</dbReference>
<feature type="region of interest" description="Disordered" evidence="1">
    <location>
        <begin position="144"/>
        <end position="193"/>
    </location>
</feature>
<evidence type="ECO:0000259" key="2">
    <source>
        <dbReference type="Pfam" id="PF14338"/>
    </source>
</evidence>
<sequence>VSAELRWCRSATQGSGHLTEARSPRCWHHSLVVVTKEDLPKYWEFMYPVLVAVQELGDSGSNRDIIRHVVDGIPDGEEASEIVYADGKSILEDRIAWGLSYCKLGLVLERPSRGLYLLSPLGREILELGEEVARERLREVDRQVRRDDSARRKAKTAADGGQDDEPQGTEEDDSWKPALLKRLGELSPEEFEK</sequence>
<feature type="non-terminal residue" evidence="3">
    <location>
        <position position="1"/>
    </location>
</feature>
<dbReference type="Pfam" id="PF14338">
    <property type="entry name" value="Mrr_N"/>
    <property type="match status" value="1"/>
</dbReference>
<organism evidence="3">
    <name type="scientific">marine metagenome</name>
    <dbReference type="NCBI Taxonomy" id="408172"/>
    <lineage>
        <taxon>unclassified sequences</taxon>
        <taxon>metagenomes</taxon>
        <taxon>ecological metagenomes</taxon>
    </lineage>
</organism>
<feature type="non-terminal residue" evidence="3">
    <location>
        <position position="193"/>
    </location>
</feature>
<gene>
    <name evidence="3" type="ORF">METZ01_LOCUS472209</name>
</gene>
<name>A0A383BJ37_9ZZZZ</name>
<proteinExistence type="predicted"/>
<dbReference type="EMBL" id="UINC01200459">
    <property type="protein sequence ID" value="SVE19355.1"/>
    <property type="molecule type" value="Genomic_DNA"/>
</dbReference>
<accession>A0A383BJ37</accession>